<geneLocation type="plasmid" evidence="3">
    <name>pHSAL2</name>
</geneLocation>
<sequence length="181" mass="21113">MSVYLISDTHFNDPDILDKSPRNFEDISEMNRTLIRNWTNTVDESDSVLFGGDLAHSDIDKQGFYHWAYKVNNIEIILRGNHDPYNRSELDDATLPLMESYEFSHRGFNFYCSHKYSGIPEEFDGWHIHGHNHHKRPFLEMDTKRINISADVLGYKPVSLEELIDAIENGDDIQERSQPIL</sequence>
<protein>
    <submittedName>
        <fullName evidence="3">Metallophosphoesterase domain protein</fullName>
    </submittedName>
</protein>
<dbReference type="GeneID" id="62883510"/>
<gene>
    <name evidence="2" type="ORF">HBSAL_12685</name>
    <name evidence="3" type="ORF">HBSAL_13375</name>
</gene>
<dbReference type="InterPro" id="IPR004843">
    <property type="entry name" value="Calcineurin-like_PHP"/>
</dbReference>
<dbReference type="EMBL" id="CP038632">
    <property type="protein sequence ID" value="QCC46099.1"/>
    <property type="molecule type" value="Genomic_DNA"/>
</dbReference>
<evidence type="ECO:0000313" key="3">
    <source>
        <dbReference type="EMBL" id="QCC46177.1"/>
    </source>
</evidence>
<dbReference type="SUPFAM" id="SSF56300">
    <property type="entry name" value="Metallo-dependent phosphatases"/>
    <property type="match status" value="1"/>
</dbReference>
<dbReference type="Proteomes" id="UP000296216">
    <property type="component" value="Plasmid pHSAL2"/>
</dbReference>
<organism evidence="3 4">
    <name type="scientific">Halobacterium salinarum (strain ATCC 33171 / DSM 3754 / JCM 8978 / NBRC 102687 / NCIMB 764 / 91-R6)</name>
    <dbReference type="NCBI Taxonomy" id="2597657"/>
    <lineage>
        <taxon>Archaea</taxon>
        <taxon>Methanobacteriati</taxon>
        <taxon>Methanobacteriota</taxon>
        <taxon>Stenosarchaea group</taxon>
        <taxon>Halobacteria</taxon>
        <taxon>Halobacteriales</taxon>
        <taxon>Halobacteriaceae</taxon>
        <taxon>Halobacterium</taxon>
    </lineage>
</organism>
<evidence type="ECO:0000313" key="2">
    <source>
        <dbReference type="EMBL" id="QCC46099.1"/>
    </source>
</evidence>
<feature type="domain" description="Calcineurin-like phosphoesterase" evidence="1">
    <location>
        <begin position="1"/>
        <end position="134"/>
    </location>
</feature>
<geneLocation type="plasmid" evidence="4">
    <name>phsal2</name>
</geneLocation>
<proteinExistence type="predicted"/>
<dbReference type="Pfam" id="PF00149">
    <property type="entry name" value="Metallophos"/>
    <property type="match status" value="1"/>
</dbReference>
<dbReference type="Gene3D" id="3.60.21.10">
    <property type="match status" value="1"/>
</dbReference>
<evidence type="ECO:0000313" key="4">
    <source>
        <dbReference type="Proteomes" id="UP000296216"/>
    </source>
</evidence>
<keyword evidence="3" id="KW-0614">Plasmid</keyword>
<name>A0A4D6H062_HALS9</name>
<evidence type="ECO:0000259" key="1">
    <source>
        <dbReference type="Pfam" id="PF00149"/>
    </source>
</evidence>
<dbReference type="RefSeq" id="WP_136361712.1">
    <property type="nucleotide sequence ID" value="NZ_VRYN01000013.1"/>
</dbReference>
<dbReference type="Proteomes" id="UP000296216">
    <property type="component" value="Plasmid pHSAL1"/>
</dbReference>
<dbReference type="AlphaFoldDB" id="A0A4D6H062"/>
<accession>A0A4D6H062</accession>
<geneLocation type="plasmid" evidence="2">
    <name>pHSAL1</name>
</geneLocation>
<dbReference type="GO" id="GO:0016787">
    <property type="term" value="F:hydrolase activity"/>
    <property type="evidence" value="ECO:0007669"/>
    <property type="project" value="InterPro"/>
</dbReference>
<reference evidence="3" key="2">
    <citation type="journal article" name="MicrobiologyOpen">
        <title>Whole-genome comparison between the type strain of Halobacterium salinarum (DSM 3754(T)) and the laboratory strains R1 and NRC-1.</title>
        <authorList>
            <person name="Pfeiffer F."/>
            <person name="Losensky G."/>
            <person name="Marchfelder A."/>
            <person name="Habermann B."/>
            <person name="Dyall-Smith M."/>
        </authorList>
    </citation>
    <scope>NUCLEOTIDE SEQUENCE</scope>
    <source>
        <strain evidence="3">91-R6</strain>
    </source>
</reference>
<dbReference type="InterPro" id="IPR029052">
    <property type="entry name" value="Metallo-depent_PP-like"/>
</dbReference>
<dbReference type="EMBL" id="CP038633">
    <property type="protein sequence ID" value="QCC46177.1"/>
    <property type="molecule type" value="Genomic_DNA"/>
</dbReference>
<reference evidence="3 4" key="1">
    <citation type="journal article" date="2019" name="Microbiol. Resour. Announc.">
        <title>The Genome Sequence of the Halobacterium salinarum Type Strain Is Closely Related to That of Laboratory Strains NRC-1 and R1.</title>
        <authorList>
            <person name="Pfeiffer F."/>
            <person name="Marchfelder A."/>
            <person name="Habermann B."/>
            <person name="Dyall-Smith M.L."/>
        </authorList>
    </citation>
    <scope>NUCLEOTIDE SEQUENCE [LARGE SCALE GENOMIC DNA]</scope>
    <source>
        <strain evidence="3">91-R6</strain>
        <strain evidence="4">ATCC 33171 / DSM 3754 / JCM 8978 / NBRC 102687 / NCIMB 764 / 91-R6</strain>
        <plasmid evidence="4">phsal1</plasmid>
        <plasmid evidence="4">phsal2</plasmid>
    </source>
</reference>
<geneLocation type="plasmid" evidence="4">
    <name>phsal1</name>
</geneLocation>